<dbReference type="PRINTS" id="PR02058">
    <property type="entry name" value="APODVERTBRTE"/>
</dbReference>
<feature type="active site" description="Proton donor" evidence="12">
    <location>
        <position position="408"/>
    </location>
</feature>
<dbReference type="InterPro" id="IPR011697">
    <property type="entry name" value="Peptidase_C26"/>
</dbReference>
<dbReference type="PROSITE" id="PS00213">
    <property type="entry name" value="LIPOCALIN"/>
    <property type="match status" value="1"/>
</dbReference>
<name>A0AAW1EZC5_ZOAVI</name>
<comment type="subcellular location">
    <subcellularLocation>
        <location evidence="1">Secreted</location>
        <location evidence="1">Extracellular space</location>
    </subcellularLocation>
</comment>
<dbReference type="InterPro" id="IPR000566">
    <property type="entry name" value="Lipocln_cytosolic_FA-bd_dom"/>
</dbReference>
<dbReference type="Gene3D" id="2.40.128.20">
    <property type="match status" value="1"/>
</dbReference>
<evidence type="ECO:0000256" key="14">
    <source>
        <dbReference type="SAM" id="SignalP"/>
    </source>
</evidence>
<dbReference type="FunFam" id="3.40.50.880:FF:000024">
    <property type="entry name" value="Folate gamma-glutamyl hydrolase"/>
    <property type="match status" value="1"/>
</dbReference>
<dbReference type="GO" id="GO:0042246">
    <property type="term" value="P:tissue regeneration"/>
    <property type="evidence" value="ECO:0007669"/>
    <property type="project" value="InterPro"/>
</dbReference>
<dbReference type="InterPro" id="IPR026222">
    <property type="entry name" value="ApoD_vertbrte"/>
</dbReference>
<evidence type="ECO:0000313" key="17">
    <source>
        <dbReference type="Proteomes" id="UP001488805"/>
    </source>
</evidence>
<evidence type="ECO:0000259" key="15">
    <source>
        <dbReference type="Pfam" id="PF08212"/>
    </source>
</evidence>
<evidence type="ECO:0000256" key="13">
    <source>
        <dbReference type="PROSITE-ProRule" id="PRU00607"/>
    </source>
</evidence>
<sequence length="480" mass="53844">MIVVEQGGAYQVLLVVLLTAAAADAQSFHPGKCPRPSVQEDFDVMKYLGTWYEIEKLPAVFERGKCNQATYSMLADGTVKVRNAELMSNGKRNTIEGVARVKNSSQPAILGVSFFKGLPDGPYWVLSTDYQSYSLVYSCTDHFLFHVDFAWILARTRVLTEDVISRLRDKLASAGVNVNRLTVSDQSGCERTKGKRNDRPIIGVLAQEVSSPKPNQTAYIAASYVKSLESAGARVVPVMINQTLEEYKKLFNSINGILYPGGSVSITSSGYQRAAKIFYELAIEANKKGDYFPVWGTCLGYEQLTVLTSGKDLLSHTNTSGVPLPLNFINGAKDSRIFKGFPDELIEDLASEPLTANFHMWSLSLSTHNTNEELNSFYKVLSTNTDGTTEFVSTVEAYDYPIYGTQWHPEKNAFEWRKPYIPHSPAAVKTTFYMAEFFVSEARKNFHRFGSEEEERKALIYNYNPVYAAPNSFFEQIYYF</sequence>
<dbReference type="CDD" id="cd19437">
    <property type="entry name" value="lipocalin_apoD-like"/>
    <property type="match status" value="1"/>
</dbReference>
<accession>A0AAW1EZC5</accession>
<feature type="active site" evidence="13">
    <location>
        <position position="408"/>
    </location>
</feature>
<dbReference type="Gene3D" id="3.40.50.880">
    <property type="match status" value="1"/>
</dbReference>
<dbReference type="GO" id="GO:0005576">
    <property type="term" value="C:extracellular region"/>
    <property type="evidence" value="ECO:0007669"/>
    <property type="project" value="UniProtKB-SubCell"/>
</dbReference>
<keyword evidence="11" id="KW-0873">Pyrrolidone carboxylic acid</keyword>
<keyword evidence="4" id="KW-0813">Transport</keyword>
<feature type="active site" description="Nucleophile" evidence="12 13">
    <location>
        <position position="298"/>
    </location>
</feature>
<proteinExistence type="inferred from homology"/>
<comment type="caution">
    <text evidence="16">The sequence shown here is derived from an EMBL/GenBank/DDBJ whole genome shotgun (WGS) entry which is preliminary data.</text>
</comment>
<dbReference type="InterPro" id="IPR029062">
    <property type="entry name" value="Class_I_gatase-like"/>
</dbReference>
<keyword evidence="10" id="KW-0325">Glycoprotein</keyword>
<dbReference type="Pfam" id="PF07722">
    <property type="entry name" value="Peptidase_C26"/>
    <property type="match status" value="1"/>
</dbReference>
<gene>
    <name evidence="16" type="ORF">VZT92_014045</name>
</gene>
<dbReference type="Proteomes" id="UP001488805">
    <property type="component" value="Unassembled WGS sequence"/>
</dbReference>
<dbReference type="GO" id="GO:0046900">
    <property type="term" value="P:tetrahydrofolylpolyglutamate metabolic process"/>
    <property type="evidence" value="ECO:0007669"/>
    <property type="project" value="TreeGrafter"/>
</dbReference>
<evidence type="ECO:0000256" key="8">
    <source>
        <dbReference type="ARBA" id="ARBA00023121"/>
    </source>
</evidence>
<organism evidence="16 17">
    <name type="scientific">Zoarces viviparus</name>
    <name type="common">Viviparous eelpout</name>
    <name type="synonym">Blennius viviparus</name>
    <dbReference type="NCBI Taxonomy" id="48416"/>
    <lineage>
        <taxon>Eukaryota</taxon>
        <taxon>Metazoa</taxon>
        <taxon>Chordata</taxon>
        <taxon>Craniata</taxon>
        <taxon>Vertebrata</taxon>
        <taxon>Euteleostomi</taxon>
        <taxon>Actinopterygii</taxon>
        <taxon>Neopterygii</taxon>
        <taxon>Teleostei</taxon>
        <taxon>Neoteleostei</taxon>
        <taxon>Acanthomorphata</taxon>
        <taxon>Eupercaria</taxon>
        <taxon>Perciformes</taxon>
        <taxon>Cottioidei</taxon>
        <taxon>Zoarcales</taxon>
        <taxon>Zoarcidae</taxon>
        <taxon>Zoarcinae</taxon>
        <taxon>Zoarces</taxon>
    </lineage>
</organism>
<keyword evidence="8" id="KW-0446">Lipid-binding</keyword>
<keyword evidence="6 14" id="KW-0732">Signal</keyword>
<evidence type="ECO:0000256" key="12">
    <source>
        <dbReference type="PIRSR" id="PIRSR615527-1"/>
    </source>
</evidence>
<keyword evidence="5" id="KW-0964">Secreted</keyword>
<dbReference type="Pfam" id="PF08212">
    <property type="entry name" value="Lipocalin_2"/>
    <property type="match status" value="1"/>
</dbReference>
<keyword evidence="9" id="KW-1015">Disulfide bond</keyword>
<dbReference type="EMBL" id="JBCEZU010000112">
    <property type="protein sequence ID" value="KAK9527487.1"/>
    <property type="molecule type" value="Genomic_DNA"/>
</dbReference>
<keyword evidence="7 13" id="KW-0378">Hydrolase</keyword>
<dbReference type="SUPFAM" id="SSF52317">
    <property type="entry name" value="Class I glutamine amidotransferase-like"/>
    <property type="match status" value="1"/>
</dbReference>
<dbReference type="GO" id="GO:0006950">
    <property type="term" value="P:response to stress"/>
    <property type="evidence" value="ECO:0007669"/>
    <property type="project" value="UniProtKB-ARBA"/>
</dbReference>
<comment type="similarity">
    <text evidence="2">Belongs to the calycin superfamily. Lipocalin family.</text>
</comment>
<evidence type="ECO:0000256" key="9">
    <source>
        <dbReference type="ARBA" id="ARBA00023157"/>
    </source>
</evidence>
<evidence type="ECO:0000256" key="4">
    <source>
        <dbReference type="ARBA" id="ARBA00022448"/>
    </source>
</evidence>
<protein>
    <recommendedName>
        <fullName evidence="13">folate gamma-glutamyl hydrolase</fullName>
        <ecNumber evidence="13">3.4.19.9</ecNumber>
    </recommendedName>
</protein>
<dbReference type="GO" id="GO:0034722">
    <property type="term" value="F:gamma-glutamyl-peptidase activity"/>
    <property type="evidence" value="ECO:0007669"/>
    <property type="project" value="UniProtKB-UniRule"/>
</dbReference>
<dbReference type="FunFam" id="2.40.128.20:FF:000003">
    <property type="entry name" value="Apolipoprotein D"/>
    <property type="match status" value="1"/>
</dbReference>
<dbReference type="EC" id="3.4.19.9" evidence="13"/>
<evidence type="ECO:0000256" key="10">
    <source>
        <dbReference type="ARBA" id="ARBA00023180"/>
    </source>
</evidence>
<dbReference type="GO" id="GO:0006869">
    <property type="term" value="P:lipid transport"/>
    <property type="evidence" value="ECO:0007669"/>
    <property type="project" value="InterPro"/>
</dbReference>
<dbReference type="SUPFAM" id="SSF50814">
    <property type="entry name" value="Lipocalins"/>
    <property type="match status" value="1"/>
</dbReference>
<evidence type="ECO:0000256" key="5">
    <source>
        <dbReference type="ARBA" id="ARBA00022525"/>
    </source>
</evidence>
<dbReference type="InterPro" id="IPR002969">
    <property type="entry name" value="ApolipopD"/>
</dbReference>
<evidence type="ECO:0000313" key="16">
    <source>
        <dbReference type="EMBL" id="KAK9527487.1"/>
    </source>
</evidence>
<dbReference type="PROSITE" id="PS51275">
    <property type="entry name" value="PEPTIDASE_C26_GGH"/>
    <property type="match status" value="1"/>
</dbReference>
<dbReference type="PANTHER" id="PTHR11315">
    <property type="entry name" value="PROTEASE FAMILY C26 GAMMA-GLUTAMYL HYDROLASE"/>
    <property type="match status" value="1"/>
</dbReference>
<dbReference type="GO" id="GO:0005773">
    <property type="term" value="C:vacuole"/>
    <property type="evidence" value="ECO:0007669"/>
    <property type="project" value="TreeGrafter"/>
</dbReference>
<evidence type="ECO:0000256" key="3">
    <source>
        <dbReference type="ARBA" id="ARBA00011083"/>
    </source>
</evidence>
<feature type="signal peptide" evidence="14">
    <location>
        <begin position="1"/>
        <end position="25"/>
    </location>
</feature>
<evidence type="ECO:0000256" key="1">
    <source>
        <dbReference type="ARBA" id="ARBA00004239"/>
    </source>
</evidence>
<dbReference type="PANTHER" id="PTHR11315:SF20">
    <property type="entry name" value="GAMMA-GLUTAMYL HYDROLASE"/>
    <property type="match status" value="1"/>
</dbReference>
<feature type="chain" id="PRO_5043654281" description="folate gamma-glutamyl hydrolase" evidence="14">
    <location>
        <begin position="26"/>
        <end position="480"/>
    </location>
</feature>
<evidence type="ECO:0000256" key="11">
    <source>
        <dbReference type="ARBA" id="ARBA00023283"/>
    </source>
</evidence>
<comment type="catalytic activity">
    <reaction evidence="13">
        <text>(6S)-5,6,7,8-tetrahydrofolyl-(gamma-L-Glu)(n) + (n-1) H2O = (6S)-5,6,7,8-tetrahydrofolate + (n-1) L-glutamate</text>
        <dbReference type="Rhea" id="RHEA:56784"/>
        <dbReference type="Rhea" id="RHEA-COMP:14738"/>
        <dbReference type="ChEBI" id="CHEBI:15377"/>
        <dbReference type="ChEBI" id="CHEBI:29985"/>
        <dbReference type="ChEBI" id="CHEBI:57453"/>
        <dbReference type="ChEBI" id="CHEBI:141005"/>
        <dbReference type="EC" id="3.4.19.9"/>
    </reaction>
</comment>
<keyword evidence="17" id="KW-1185">Reference proteome</keyword>
<dbReference type="InterPro" id="IPR022272">
    <property type="entry name" value="Lipocalin_CS"/>
</dbReference>
<comment type="similarity">
    <text evidence="3">Belongs to the peptidase C26 family.</text>
</comment>
<dbReference type="AlphaFoldDB" id="A0AAW1EZC5"/>
<dbReference type="InterPro" id="IPR012674">
    <property type="entry name" value="Calycin"/>
</dbReference>
<dbReference type="InterPro" id="IPR015527">
    <property type="entry name" value="Pept_C26_g-glut_hydrolase"/>
</dbReference>
<dbReference type="PROSITE" id="PS51273">
    <property type="entry name" value="GATASE_TYPE_1"/>
    <property type="match status" value="1"/>
</dbReference>
<evidence type="ECO:0000256" key="7">
    <source>
        <dbReference type="ARBA" id="ARBA00022801"/>
    </source>
</evidence>
<evidence type="ECO:0000256" key="6">
    <source>
        <dbReference type="ARBA" id="ARBA00022729"/>
    </source>
</evidence>
<feature type="domain" description="Lipocalin/cytosolic fatty-acid binding" evidence="15">
    <location>
        <begin position="43"/>
        <end position="184"/>
    </location>
</feature>
<dbReference type="GO" id="GO:0008289">
    <property type="term" value="F:lipid binding"/>
    <property type="evidence" value="ECO:0007669"/>
    <property type="project" value="UniProtKB-KW"/>
</dbReference>
<evidence type="ECO:0000256" key="2">
    <source>
        <dbReference type="ARBA" id="ARBA00006889"/>
    </source>
</evidence>
<reference evidence="16 17" key="1">
    <citation type="journal article" date="2024" name="Genome Biol. Evol.">
        <title>Chromosome-level genome assembly of the viviparous eelpout Zoarces viviparus.</title>
        <authorList>
            <person name="Fuhrmann N."/>
            <person name="Brasseur M.V."/>
            <person name="Bakowski C.E."/>
            <person name="Podsiadlowski L."/>
            <person name="Prost S."/>
            <person name="Krehenwinkel H."/>
            <person name="Mayer C."/>
        </authorList>
    </citation>
    <scope>NUCLEOTIDE SEQUENCE [LARGE SCALE GENOMIC DNA]</scope>
    <source>
        <strain evidence="16">NO-MEL_2022_Ind0_liver</strain>
    </source>
</reference>
<dbReference type="PRINTS" id="PR01219">
    <property type="entry name" value="APOLIPOPROTD"/>
</dbReference>
<dbReference type="GO" id="GO:0007420">
    <property type="term" value="P:brain development"/>
    <property type="evidence" value="ECO:0007669"/>
    <property type="project" value="InterPro"/>
</dbReference>